<dbReference type="AlphaFoldDB" id="A0A6T7HG03"/>
<dbReference type="EMBL" id="HBHQ01012001">
    <property type="protein sequence ID" value="CAD9816144.1"/>
    <property type="molecule type" value="Transcribed_RNA"/>
</dbReference>
<comment type="similarity">
    <text evidence="1">Belongs to the bacterial ribosomal protein bL32 family.</text>
</comment>
<dbReference type="NCBIfam" id="TIGR01031">
    <property type="entry name" value="rpmF_bact"/>
    <property type="match status" value="1"/>
</dbReference>
<dbReference type="InterPro" id="IPR011332">
    <property type="entry name" value="Ribosomal_zn-bd"/>
</dbReference>
<evidence type="ECO:0000313" key="4">
    <source>
        <dbReference type="EMBL" id="CAD9816144.1"/>
    </source>
</evidence>
<evidence type="ECO:0000256" key="3">
    <source>
        <dbReference type="ARBA" id="ARBA00023274"/>
    </source>
</evidence>
<dbReference type="InterPro" id="IPR002677">
    <property type="entry name" value="Ribosomal_bL32"/>
</dbReference>
<protein>
    <submittedName>
        <fullName evidence="5">Uncharacterized protein</fullName>
    </submittedName>
</protein>
<organism evidence="5">
    <name type="scientific">Attheya septentrionalis</name>
    <dbReference type="NCBI Taxonomy" id="420275"/>
    <lineage>
        <taxon>Eukaryota</taxon>
        <taxon>Sar</taxon>
        <taxon>Stramenopiles</taxon>
        <taxon>Ochrophyta</taxon>
        <taxon>Bacillariophyta</taxon>
        <taxon>Coscinodiscophyceae</taxon>
        <taxon>Chaetocerotophycidae</taxon>
        <taxon>Chaetocerotales</taxon>
        <taxon>Attheyaceae</taxon>
        <taxon>Attheya</taxon>
    </lineage>
</organism>
<dbReference type="EMBL" id="HBHQ01012002">
    <property type="protein sequence ID" value="CAD9816145.1"/>
    <property type="molecule type" value="Transcribed_RNA"/>
</dbReference>
<name>A0A6T7HG03_9STRA</name>
<sequence>MIRPIMTAALQRASRLWFVRPFPPPQFQFQLAGMGGALPNNVLQPPQLHKPTSSLLDAIWLAVPKSRVSRSRKRMKTTISKRIVAKKNIVVDGRTGELTLKHKLPFNWKEYLPKL</sequence>
<accession>A0A6T7HG03</accession>
<dbReference type="GO" id="GO:0015934">
    <property type="term" value="C:large ribosomal subunit"/>
    <property type="evidence" value="ECO:0007669"/>
    <property type="project" value="InterPro"/>
</dbReference>
<dbReference type="Pfam" id="PF01783">
    <property type="entry name" value="Ribosomal_L32p"/>
    <property type="match status" value="1"/>
</dbReference>
<dbReference type="SUPFAM" id="SSF57829">
    <property type="entry name" value="Zn-binding ribosomal proteins"/>
    <property type="match status" value="1"/>
</dbReference>
<evidence type="ECO:0000256" key="1">
    <source>
        <dbReference type="ARBA" id="ARBA00008560"/>
    </source>
</evidence>
<proteinExistence type="inferred from homology"/>
<keyword evidence="3" id="KW-0687">Ribonucleoprotein</keyword>
<reference evidence="5" key="1">
    <citation type="submission" date="2021-01" db="EMBL/GenBank/DDBJ databases">
        <authorList>
            <person name="Corre E."/>
            <person name="Pelletier E."/>
            <person name="Niang G."/>
            <person name="Scheremetjew M."/>
            <person name="Finn R."/>
            <person name="Kale V."/>
            <person name="Holt S."/>
            <person name="Cochrane G."/>
            <person name="Meng A."/>
            <person name="Brown T."/>
            <person name="Cohen L."/>
        </authorList>
    </citation>
    <scope>NUCLEOTIDE SEQUENCE</scope>
    <source>
        <strain evidence="5">CCMP2084</strain>
    </source>
</reference>
<keyword evidence="2" id="KW-0689">Ribosomal protein</keyword>
<dbReference type="GO" id="GO:0003735">
    <property type="term" value="F:structural constituent of ribosome"/>
    <property type="evidence" value="ECO:0007669"/>
    <property type="project" value="InterPro"/>
</dbReference>
<evidence type="ECO:0000313" key="5">
    <source>
        <dbReference type="EMBL" id="CAD9816145.1"/>
    </source>
</evidence>
<gene>
    <name evidence="4" type="ORF">ASEP1449_LOCUS7976</name>
    <name evidence="5" type="ORF">ASEP1449_LOCUS7977</name>
</gene>
<evidence type="ECO:0000256" key="2">
    <source>
        <dbReference type="ARBA" id="ARBA00022980"/>
    </source>
</evidence>
<dbReference type="GO" id="GO:0006412">
    <property type="term" value="P:translation"/>
    <property type="evidence" value="ECO:0007669"/>
    <property type="project" value="InterPro"/>
</dbReference>